<evidence type="ECO:0000259" key="4">
    <source>
        <dbReference type="Pfam" id="PF05193"/>
    </source>
</evidence>
<evidence type="ECO:0000259" key="3">
    <source>
        <dbReference type="Pfam" id="PF00675"/>
    </source>
</evidence>
<comment type="caution">
    <text evidence="5">The sequence shown here is derived from an EMBL/GenBank/DDBJ whole genome shotgun (WGS) entry which is preliminary data.</text>
</comment>
<dbReference type="PROSITE" id="PS00143">
    <property type="entry name" value="INSULINASE"/>
    <property type="match status" value="1"/>
</dbReference>
<feature type="domain" description="Peptidase M16 N-terminal" evidence="3">
    <location>
        <begin position="14"/>
        <end position="156"/>
    </location>
</feature>
<organism evidence="5 6">
    <name type="scientific">Candidatus Woesebacteria bacterium GW2011_GWB1_38_8</name>
    <dbReference type="NCBI Taxonomy" id="1618570"/>
    <lineage>
        <taxon>Bacteria</taxon>
        <taxon>Candidatus Woeseibacteriota</taxon>
    </lineage>
</organism>
<evidence type="ECO:0000256" key="1">
    <source>
        <dbReference type="ARBA" id="ARBA00007261"/>
    </source>
</evidence>
<dbReference type="Pfam" id="PF00675">
    <property type="entry name" value="Peptidase_M16"/>
    <property type="match status" value="1"/>
</dbReference>
<evidence type="ECO:0000313" key="6">
    <source>
        <dbReference type="Proteomes" id="UP000034081"/>
    </source>
</evidence>
<dbReference type="Proteomes" id="UP000034081">
    <property type="component" value="Unassembled WGS sequence"/>
</dbReference>
<evidence type="ECO:0000313" key="5">
    <source>
        <dbReference type="EMBL" id="KKQ84262.1"/>
    </source>
</evidence>
<dbReference type="AlphaFoldDB" id="A0A0G0KZT7"/>
<dbReference type="InterPro" id="IPR050361">
    <property type="entry name" value="MPP/UQCRC_Complex"/>
</dbReference>
<dbReference type="Gene3D" id="3.30.830.10">
    <property type="entry name" value="Metalloenzyme, LuxS/M16 peptidase-like"/>
    <property type="match status" value="2"/>
</dbReference>
<dbReference type="GO" id="GO:0004222">
    <property type="term" value="F:metalloendopeptidase activity"/>
    <property type="evidence" value="ECO:0007669"/>
    <property type="project" value="InterPro"/>
</dbReference>
<feature type="domain" description="Peptidase M16 C-terminal" evidence="4">
    <location>
        <begin position="168"/>
        <end position="343"/>
    </location>
</feature>
<dbReference type="STRING" id="1618570.UT08_C0020G0011"/>
<comment type="similarity">
    <text evidence="1 2">Belongs to the peptidase M16 family.</text>
</comment>
<dbReference type="InterPro" id="IPR011765">
    <property type="entry name" value="Pept_M16_N"/>
</dbReference>
<gene>
    <name evidence="5" type="ORF">UT08_C0020G0011</name>
</gene>
<dbReference type="InterPro" id="IPR007863">
    <property type="entry name" value="Peptidase_M16_C"/>
</dbReference>
<dbReference type="EMBL" id="LBVL01000020">
    <property type="protein sequence ID" value="KKQ84262.1"/>
    <property type="molecule type" value="Genomic_DNA"/>
</dbReference>
<sequence>MQYNLTTLKNKLRVLTVPLPSLESACVSVWVKAGSRNEAEKISGLSHFLEHMAFKGGKKYRTSQETSYILDALGAEYNAGTSSEWTNFFIKARSEKLDNAFEILADMILNARLDEKEIEKEKGVIIEEIAMHEDTPMWNINDIFNELIFPDSPLGRDIAGIPDTVRSFKRNDFIKYRRLHYHPGNMLITVSGGVAEKESINLSEKYFGDLKNGRKPDFERFIPKQGKPALKLKSKKTEQAHFILGFLGNPRDYKKRYAEGLLSAILGKGMSSRLFEEIRQKRGLAYSIHTSVSRYIDTGTFETYEGVKVNKIKDAIKATLDQFYGLKDKKFAITKEELAKVKEYVKGRTALALEDTVSVNDFFGERALFLDKIRTPEEEFENIDKVTIDDIYEVAKDLFVPDKLNLAIIGPYKDEEQFVKILSK</sequence>
<dbReference type="InterPro" id="IPR001431">
    <property type="entry name" value="Pept_M16_Zn_BS"/>
</dbReference>
<dbReference type="PANTHER" id="PTHR11851">
    <property type="entry name" value="METALLOPROTEASE"/>
    <property type="match status" value="1"/>
</dbReference>
<accession>A0A0G0KZT7</accession>
<reference evidence="5 6" key="1">
    <citation type="journal article" date="2015" name="Nature">
        <title>rRNA introns, odd ribosomes, and small enigmatic genomes across a large radiation of phyla.</title>
        <authorList>
            <person name="Brown C.T."/>
            <person name="Hug L.A."/>
            <person name="Thomas B.C."/>
            <person name="Sharon I."/>
            <person name="Castelle C.J."/>
            <person name="Singh A."/>
            <person name="Wilkins M.J."/>
            <person name="Williams K.H."/>
            <person name="Banfield J.F."/>
        </authorList>
    </citation>
    <scope>NUCLEOTIDE SEQUENCE [LARGE SCALE GENOMIC DNA]</scope>
</reference>
<proteinExistence type="inferred from homology"/>
<dbReference type="Pfam" id="PF05193">
    <property type="entry name" value="Peptidase_M16_C"/>
    <property type="match status" value="1"/>
</dbReference>
<name>A0A0G0KZT7_9BACT</name>
<dbReference type="InterPro" id="IPR011249">
    <property type="entry name" value="Metalloenz_LuxS/M16"/>
</dbReference>
<dbReference type="GO" id="GO:0046872">
    <property type="term" value="F:metal ion binding"/>
    <property type="evidence" value="ECO:0007669"/>
    <property type="project" value="InterPro"/>
</dbReference>
<protein>
    <submittedName>
        <fullName evidence="5">Peptidase M16 domain protein</fullName>
    </submittedName>
</protein>
<dbReference type="PATRIC" id="fig|1618570.3.peg.1340"/>
<dbReference type="SUPFAM" id="SSF63411">
    <property type="entry name" value="LuxS/MPP-like metallohydrolase"/>
    <property type="match status" value="2"/>
</dbReference>
<dbReference type="GO" id="GO:0006508">
    <property type="term" value="P:proteolysis"/>
    <property type="evidence" value="ECO:0007669"/>
    <property type="project" value="InterPro"/>
</dbReference>
<dbReference type="PANTHER" id="PTHR11851:SF49">
    <property type="entry name" value="MITOCHONDRIAL-PROCESSING PEPTIDASE SUBUNIT ALPHA"/>
    <property type="match status" value="1"/>
</dbReference>
<evidence type="ECO:0000256" key="2">
    <source>
        <dbReference type="RuleBase" id="RU004447"/>
    </source>
</evidence>